<proteinExistence type="predicted"/>
<accession>A0AB39NXZ0</accession>
<dbReference type="RefSeq" id="WP_369229170.1">
    <property type="nucleotide sequence ID" value="NZ_CP163435.1"/>
</dbReference>
<gene>
    <name evidence="1" type="ORF">AB5J56_01355</name>
</gene>
<name>A0AB39NXZ0_9ACTN</name>
<sequence length="46" mass="5030">MRDGTEDLREIEMALFGMVPVGLVPPLRLAGADDDEDDATIIRSID</sequence>
<protein>
    <submittedName>
        <fullName evidence="1">Uncharacterized protein</fullName>
    </submittedName>
</protein>
<dbReference type="EMBL" id="CP163435">
    <property type="protein sequence ID" value="XDQ23443.1"/>
    <property type="molecule type" value="Genomic_DNA"/>
</dbReference>
<reference evidence="1" key="1">
    <citation type="submission" date="2024-07" db="EMBL/GenBank/DDBJ databases">
        <authorList>
            <person name="Yu S.T."/>
        </authorList>
    </citation>
    <scope>NUCLEOTIDE SEQUENCE</scope>
    <source>
        <strain evidence="1">R21</strain>
    </source>
</reference>
<organism evidence="1">
    <name type="scientific">Streptomyces sp. R21</name>
    <dbReference type="NCBI Taxonomy" id="3238627"/>
    <lineage>
        <taxon>Bacteria</taxon>
        <taxon>Bacillati</taxon>
        <taxon>Actinomycetota</taxon>
        <taxon>Actinomycetes</taxon>
        <taxon>Kitasatosporales</taxon>
        <taxon>Streptomycetaceae</taxon>
        <taxon>Streptomyces</taxon>
    </lineage>
</organism>
<dbReference type="AlphaFoldDB" id="A0AB39NXZ0"/>
<evidence type="ECO:0000313" key="1">
    <source>
        <dbReference type="EMBL" id="XDQ23443.1"/>
    </source>
</evidence>